<dbReference type="HOGENOM" id="CLU_2263713_0_0_1"/>
<dbReference type="VEuPathDB" id="MicrosporidiaDB:ECU06_0060"/>
<organism evidence="2 3">
    <name type="scientific">Encephalitozoon cuniculi (strain GB-M1)</name>
    <name type="common">Microsporidian parasite</name>
    <dbReference type="NCBI Taxonomy" id="284813"/>
    <lineage>
        <taxon>Eukaryota</taxon>
        <taxon>Fungi</taxon>
        <taxon>Fungi incertae sedis</taxon>
        <taxon>Microsporidia</taxon>
        <taxon>Unikaryonidae</taxon>
        <taxon>Encephalitozoon</taxon>
    </lineage>
</organism>
<dbReference type="GeneID" id="859185"/>
<feature type="signal peptide" evidence="1">
    <location>
        <begin position="1"/>
        <end position="25"/>
    </location>
</feature>
<dbReference type="EMBL" id="AL590446">
    <property type="protein sequence ID" value="CAD25366.1"/>
    <property type="molecule type" value="Genomic_DNA"/>
</dbReference>
<evidence type="ECO:0008006" key="4">
    <source>
        <dbReference type="Google" id="ProtNLM"/>
    </source>
</evidence>
<dbReference type="Proteomes" id="UP000000819">
    <property type="component" value="Chromosome VI"/>
</dbReference>
<evidence type="ECO:0000313" key="2">
    <source>
        <dbReference type="EMBL" id="CAD25366.1"/>
    </source>
</evidence>
<keyword evidence="1" id="KW-0732">Signal</keyword>
<protein>
    <recommendedName>
        <fullName evidence="4">Secreted protein</fullName>
    </recommendedName>
</protein>
<dbReference type="InParanoid" id="Q8SVF6"/>
<reference evidence="2 3" key="1">
    <citation type="journal article" date="2001" name="Nature">
        <title>Genome sequence and gene compaction of the eukaryote parasite Encephalitozoon cuniculi.</title>
        <authorList>
            <person name="Katinka M.D."/>
            <person name="Duprat S."/>
            <person name="Cornillot E."/>
            <person name="Metenier G."/>
            <person name="Thomarat F."/>
            <person name="Prensier G."/>
            <person name="Barbe V."/>
            <person name="Peyretaillade E."/>
            <person name="Brottier P."/>
            <person name="Wincker P."/>
            <person name="Delbac F."/>
            <person name="El Alaoui H."/>
            <person name="Peyret P."/>
            <person name="Saurin W."/>
            <person name="Gouy M."/>
            <person name="Weissenbach J."/>
            <person name="Vivares C.P."/>
        </authorList>
    </citation>
    <scope>NUCLEOTIDE SEQUENCE [LARGE SCALE GENOMIC DNA]</scope>
    <source>
        <strain evidence="2 3">GB-M1</strain>
    </source>
</reference>
<name>Q8SVF6_ENCCU</name>
<reference evidence="2 3" key="2">
    <citation type="journal article" date="2009" name="BMC Genomics">
        <title>Identification of transcriptional signals in Encephalitozoon cuniculi widespread among Microsporidia phylum: support for accurate structural genome annotation.</title>
        <authorList>
            <person name="Peyretaillade E."/>
            <person name="Goncalves O."/>
            <person name="Terrat S."/>
            <person name="Dugat-Bony E."/>
            <person name="Wincker P."/>
            <person name="Cornman R.S."/>
            <person name="Evans J.D."/>
            <person name="Delbac F."/>
            <person name="Peyret P."/>
        </authorList>
    </citation>
    <scope>NUCLEOTIDE SEQUENCE [LARGE SCALE GENOMIC DNA]</scope>
    <source>
        <strain evidence="2 3">GB-M1</strain>
    </source>
</reference>
<proteinExistence type="predicted"/>
<sequence>MLCRMPSGLLCGILLVWSSTAYCTAEYEKGRSTVTNLRKRLPSKLSSSKMKYMAAGNAIDTIGAMSRIFLQCRWFSVCCSVLCGSGTCVVFMRGKGEIWMKWIY</sequence>
<dbReference type="KEGG" id="ecu:ECU06_0060"/>
<gene>
    <name evidence="2" type="ordered locus">ECU06_0060</name>
</gene>
<dbReference type="RefSeq" id="NP_585762.1">
    <property type="nucleotide sequence ID" value="NM_001041384.1"/>
</dbReference>
<accession>Q8SVF6</accession>
<dbReference type="AlphaFoldDB" id="Q8SVF6"/>
<feature type="chain" id="PRO_5004313583" description="Secreted protein" evidence="1">
    <location>
        <begin position="26"/>
        <end position="104"/>
    </location>
</feature>
<keyword evidence="3" id="KW-1185">Reference proteome</keyword>
<evidence type="ECO:0000313" key="3">
    <source>
        <dbReference type="Proteomes" id="UP000000819"/>
    </source>
</evidence>
<evidence type="ECO:0000256" key="1">
    <source>
        <dbReference type="SAM" id="SignalP"/>
    </source>
</evidence>
<dbReference type="OrthoDB" id="5629056at2759"/>